<evidence type="ECO:0000256" key="5">
    <source>
        <dbReference type="ARBA" id="ARBA00023163"/>
    </source>
</evidence>
<evidence type="ECO:0000256" key="2">
    <source>
        <dbReference type="ARBA" id="ARBA00023015"/>
    </source>
</evidence>
<keyword evidence="4 6" id="KW-0238">DNA-binding</keyword>
<dbReference type="InterPro" id="IPR013249">
    <property type="entry name" value="RNA_pol_sigma70_r4_t2"/>
</dbReference>
<evidence type="ECO:0000256" key="1">
    <source>
        <dbReference type="ARBA" id="ARBA00010641"/>
    </source>
</evidence>
<dbReference type="CDD" id="cd06171">
    <property type="entry name" value="Sigma70_r4"/>
    <property type="match status" value="1"/>
</dbReference>
<dbReference type="PANTHER" id="PTHR43133">
    <property type="entry name" value="RNA POLYMERASE ECF-TYPE SIGMA FACTO"/>
    <property type="match status" value="1"/>
</dbReference>
<gene>
    <name evidence="9" type="ORF">EAH76_22195</name>
</gene>
<dbReference type="GO" id="GO:0016987">
    <property type="term" value="F:sigma factor activity"/>
    <property type="evidence" value="ECO:0007669"/>
    <property type="project" value="UniProtKB-KW"/>
</dbReference>
<evidence type="ECO:0000313" key="9">
    <source>
        <dbReference type="EMBL" id="TPG47200.1"/>
    </source>
</evidence>
<dbReference type="Pfam" id="PF08281">
    <property type="entry name" value="Sigma70_r4_2"/>
    <property type="match status" value="1"/>
</dbReference>
<name>A0A502FCS9_9SPHN</name>
<feature type="domain" description="RNA polymerase sigma-70 region 2" evidence="7">
    <location>
        <begin position="14"/>
        <end position="79"/>
    </location>
</feature>
<comment type="caution">
    <text evidence="9">The sequence shown here is derived from an EMBL/GenBank/DDBJ whole genome shotgun (WGS) entry which is preliminary data.</text>
</comment>
<proteinExistence type="inferred from homology"/>
<keyword evidence="2 6" id="KW-0805">Transcription regulation</keyword>
<dbReference type="InterPro" id="IPR014284">
    <property type="entry name" value="RNA_pol_sigma-70_dom"/>
</dbReference>
<dbReference type="EMBL" id="RCZC01000011">
    <property type="protein sequence ID" value="TPG47200.1"/>
    <property type="molecule type" value="Genomic_DNA"/>
</dbReference>
<dbReference type="Gene3D" id="1.10.1740.10">
    <property type="match status" value="1"/>
</dbReference>
<keyword evidence="5 6" id="KW-0804">Transcription</keyword>
<comment type="similarity">
    <text evidence="1 6">Belongs to the sigma-70 factor family. ECF subfamily.</text>
</comment>
<dbReference type="InterPro" id="IPR007627">
    <property type="entry name" value="RNA_pol_sigma70_r2"/>
</dbReference>
<feature type="domain" description="RNA polymerase sigma factor 70 region 4 type 2" evidence="8">
    <location>
        <begin position="114"/>
        <end position="164"/>
    </location>
</feature>
<dbReference type="SUPFAM" id="SSF88946">
    <property type="entry name" value="Sigma2 domain of RNA polymerase sigma factors"/>
    <property type="match status" value="1"/>
</dbReference>
<evidence type="ECO:0000259" key="7">
    <source>
        <dbReference type="Pfam" id="PF04542"/>
    </source>
</evidence>
<evidence type="ECO:0000313" key="10">
    <source>
        <dbReference type="Proteomes" id="UP000319931"/>
    </source>
</evidence>
<dbReference type="SUPFAM" id="SSF88659">
    <property type="entry name" value="Sigma3 and sigma4 domains of RNA polymerase sigma factors"/>
    <property type="match status" value="1"/>
</dbReference>
<dbReference type="GO" id="GO:0003677">
    <property type="term" value="F:DNA binding"/>
    <property type="evidence" value="ECO:0007669"/>
    <property type="project" value="UniProtKB-KW"/>
</dbReference>
<dbReference type="PANTHER" id="PTHR43133:SF8">
    <property type="entry name" value="RNA POLYMERASE SIGMA FACTOR HI_1459-RELATED"/>
    <property type="match status" value="1"/>
</dbReference>
<dbReference type="Proteomes" id="UP000319931">
    <property type="component" value="Unassembled WGS sequence"/>
</dbReference>
<dbReference type="GO" id="GO:0006352">
    <property type="term" value="P:DNA-templated transcription initiation"/>
    <property type="evidence" value="ECO:0007669"/>
    <property type="project" value="InterPro"/>
</dbReference>
<sequence>MPPARRDAAFREIMRRHREPLYRLVRGLTGDPEEALDIVQEVFASAYRHLHRFDPARPLRPWLARIAINRSRDWHRRRRLRRFLGLGLDATEMVADDAPLADAALAARQRLDLAWRAIARLPAPLRETLLLRTVEGLSQAETAEILSITPKAVETRLYRARAQLAAMLGDEG</sequence>
<organism evidence="9 10">
    <name type="scientific">Sphingomonas glacialis</name>
    <dbReference type="NCBI Taxonomy" id="658225"/>
    <lineage>
        <taxon>Bacteria</taxon>
        <taxon>Pseudomonadati</taxon>
        <taxon>Pseudomonadota</taxon>
        <taxon>Alphaproteobacteria</taxon>
        <taxon>Sphingomonadales</taxon>
        <taxon>Sphingomonadaceae</taxon>
        <taxon>Sphingomonas</taxon>
    </lineage>
</organism>
<keyword evidence="3 6" id="KW-0731">Sigma factor</keyword>
<dbReference type="Pfam" id="PF04542">
    <property type="entry name" value="Sigma70_r2"/>
    <property type="match status" value="1"/>
</dbReference>
<dbReference type="NCBIfam" id="TIGR02937">
    <property type="entry name" value="sigma70-ECF"/>
    <property type="match status" value="1"/>
</dbReference>
<dbReference type="InterPro" id="IPR000838">
    <property type="entry name" value="RNA_pol_sigma70_ECF_CS"/>
</dbReference>
<dbReference type="Gene3D" id="1.10.10.10">
    <property type="entry name" value="Winged helix-like DNA-binding domain superfamily/Winged helix DNA-binding domain"/>
    <property type="match status" value="1"/>
</dbReference>
<protein>
    <recommendedName>
        <fullName evidence="6">RNA polymerase sigma factor</fullName>
    </recommendedName>
</protein>
<evidence type="ECO:0000256" key="3">
    <source>
        <dbReference type="ARBA" id="ARBA00023082"/>
    </source>
</evidence>
<accession>A0A502FCS9</accession>
<keyword evidence="10" id="KW-1185">Reference proteome</keyword>
<dbReference type="InterPro" id="IPR013325">
    <property type="entry name" value="RNA_pol_sigma_r2"/>
</dbReference>
<dbReference type="AlphaFoldDB" id="A0A502FCS9"/>
<evidence type="ECO:0000259" key="8">
    <source>
        <dbReference type="Pfam" id="PF08281"/>
    </source>
</evidence>
<reference evidence="9 10" key="1">
    <citation type="journal article" date="2019" name="Environ. Microbiol.">
        <title>Species interactions and distinct microbial communities in high Arctic permafrost affected cryosols are associated with the CH4 and CO2 gas fluxes.</title>
        <authorList>
            <person name="Altshuler I."/>
            <person name="Hamel J."/>
            <person name="Turney S."/>
            <person name="Magnuson E."/>
            <person name="Levesque R."/>
            <person name="Greer C."/>
            <person name="Whyte L.G."/>
        </authorList>
    </citation>
    <scope>NUCLEOTIDE SEQUENCE [LARGE SCALE GENOMIC DNA]</scope>
    <source>
        <strain evidence="9 10">E6.1</strain>
    </source>
</reference>
<dbReference type="PROSITE" id="PS01063">
    <property type="entry name" value="SIGMA70_ECF"/>
    <property type="match status" value="1"/>
</dbReference>
<dbReference type="InterPro" id="IPR013324">
    <property type="entry name" value="RNA_pol_sigma_r3/r4-like"/>
</dbReference>
<dbReference type="InterPro" id="IPR036388">
    <property type="entry name" value="WH-like_DNA-bd_sf"/>
</dbReference>
<dbReference type="InterPro" id="IPR039425">
    <property type="entry name" value="RNA_pol_sigma-70-like"/>
</dbReference>
<evidence type="ECO:0000256" key="6">
    <source>
        <dbReference type="RuleBase" id="RU000716"/>
    </source>
</evidence>
<evidence type="ECO:0000256" key="4">
    <source>
        <dbReference type="ARBA" id="ARBA00023125"/>
    </source>
</evidence>
<dbReference type="OrthoDB" id="7041663at2"/>